<keyword evidence="1" id="KW-1133">Transmembrane helix</keyword>
<organism evidence="2 3">
    <name type="scientific">Pseudobacteriovorax antillogorgiicola</name>
    <dbReference type="NCBI Taxonomy" id="1513793"/>
    <lineage>
        <taxon>Bacteria</taxon>
        <taxon>Pseudomonadati</taxon>
        <taxon>Bdellovibrionota</taxon>
        <taxon>Oligoflexia</taxon>
        <taxon>Oligoflexales</taxon>
        <taxon>Pseudobacteriovoracaceae</taxon>
        <taxon>Pseudobacteriovorax</taxon>
    </lineage>
</organism>
<accession>A0A1Y6C1K1</accession>
<name>A0A1Y6C1K1_9BACT</name>
<dbReference type="AlphaFoldDB" id="A0A1Y6C1K1"/>
<dbReference type="EMBL" id="FWZT01000011">
    <property type="protein sequence ID" value="SMF36944.1"/>
    <property type="molecule type" value="Genomic_DNA"/>
</dbReference>
<reference evidence="3" key="1">
    <citation type="submission" date="2017-04" db="EMBL/GenBank/DDBJ databases">
        <authorList>
            <person name="Varghese N."/>
            <person name="Submissions S."/>
        </authorList>
    </citation>
    <scope>NUCLEOTIDE SEQUENCE [LARGE SCALE GENOMIC DNA]</scope>
    <source>
        <strain evidence="3">RKEM611</strain>
    </source>
</reference>
<dbReference type="OrthoDB" id="366465at2"/>
<dbReference type="STRING" id="1513793.SAMN06296036_11167"/>
<evidence type="ECO:0000313" key="3">
    <source>
        <dbReference type="Proteomes" id="UP000192907"/>
    </source>
</evidence>
<gene>
    <name evidence="2" type="ORF">SAMN06296036_11167</name>
</gene>
<evidence type="ECO:0000313" key="2">
    <source>
        <dbReference type="EMBL" id="SMF36944.1"/>
    </source>
</evidence>
<protein>
    <submittedName>
        <fullName evidence="2">Uncharacterized protein</fullName>
    </submittedName>
</protein>
<feature type="transmembrane region" description="Helical" evidence="1">
    <location>
        <begin position="317"/>
        <end position="335"/>
    </location>
</feature>
<dbReference type="Proteomes" id="UP000192907">
    <property type="component" value="Unassembled WGS sequence"/>
</dbReference>
<evidence type="ECO:0000256" key="1">
    <source>
        <dbReference type="SAM" id="Phobius"/>
    </source>
</evidence>
<keyword evidence="3" id="KW-1185">Reference proteome</keyword>
<dbReference type="RefSeq" id="WP_132320159.1">
    <property type="nucleotide sequence ID" value="NZ_FWZT01000011.1"/>
</dbReference>
<keyword evidence="1" id="KW-0472">Membrane</keyword>
<sequence>MKTLVLAHTHDIPLPPAPSREQQAAVKAYRHDQTQIEVDLLYPINSTGAEQKKIKAELFFYVPNSLGELSKVCDKSQFYRGITNYFRFKSPDLKRLNINILSDLKDYLRVAKQVALSSDEVSRYSKEVRLFASGLNRMLKDIQQNLGNHHDSQLLDELLGLQADVTWFRDHIVDPLRQARLWLPKDLRKIVLLCDEYISNRIHYSLSQEFKTLKSMAGERSKLSRSMLEILKSEADYRKSMNKVFFLGGDEPSDREYLSYRDSLLKKHVSRPLYIESNRRAQGSVYRNMVAAFGAALAACWTTVMELKVYRESLGEDIGLEFFMVVAIGILIYVFKDRIKDLSKEYFNEKLKKHLPDYKSDLTHPDLRSRGNRLGFYEECLRYIKSDRVPDDIKFVRKLKGRRDIESHHLESVIHYEKKICLEQKLICEAWPDAHSIKEVFRFNLHDLLRNLADPLKNLTVFDVEDGPVDLGVPRNYHINMVIRVSTDEDMNILHYRAVINKTGILRLEEVVSFGEIQVDHDWWEVVSNL</sequence>
<feature type="transmembrane region" description="Helical" evidence="1">
    <location>
        <begin position="285"/>
        <end position="305"/>
    </location>
</feature>
<proteinExistence type="predicted"/>
<keyword evidence="1" id="KW-0812">Transmembrane</keyword>